<evidence type="ECO:0000313" key="1">
    <source>
        <dbReference type="EMBL" id="MBB4024421.1"/>
    </source>
</evidence>
<keyword evidence="2" id="KW-1185">Reference proteome</keyword>
<comment type="caution">
    <text evidence="1">The sequence shown here is derived from an EMBL/GenBank/DDBJ whole genome shotgun (WGS) entry which is preliminary data.</text>
</comment>
<protein>
    <submittedName>
        <fullName evidence="1">Uncharacterized protein</fullName>
    </submittedName>
</protein>
<reference evidence="1 2" key="1">
    <citation type="submission" date="2020-08" db="EMBL/GenBank/DDBJ databases">
        <title>Genomic Encyclopedia of Type Strains, Phase IV (KMG-IV): sequencing the most valuable type-strain genomes for metagenomic binning, comparative biology and taxonomic classification.</title>
        <authorList>
            <person name="Goeker M."/>
        </authorList>
    </citation>
    <scope>NUCLEOTIDE SEQUENCE [LARGE SCALE GENOMIC DNA]</scope>
    <source>
        <strain evidence="1 2">DSM 105721</strain>
    </source>
</reference>
<dbReference type="Proteomes" id="UP000546007">
    <property type="component" value="Unassembled WGS sequence"/>
</dbReference>
<dbReference type="EMBL" id="JACIES010000001">
    <property type="protein sequence ID" value="MBB4024421.1"/>
    <property type="molecule type" value="Genomic_DNA"/>
</dbReference>
<proteinExistence type="predicted"/>
<dbReference type="AlphaFoldDB" id="A0A7W6HT02"/>
<sequence length="44" mass="4986">MARLKGESSHSVFLRNSSIIDNDSIEVLTRGKYILKLSIFIADF</sequence>
<accession>A0A7W6HT02</accession>
<name>A0A7W6HT02_9BACT</name>
<gene>
    <name evidence="1" type="ORF">GGR14_000182</name>
</gene>
<organism evidence="1 2">
    <name type="scientific">Butyricimonas faecihominis</name>
    <dbReference type="NCBI Taxonomy" id="1472416"/>
    <lineage>
        <taxon>Bacteria</taxon>
        <taxon>Pseudomonadati</taxon>
        <taxon>Bacteroidota</taxon>
        <taxon>Bacteroidia</taxon>
        <taxon>Bacteroidales</taxon>
        <taxon>Odoribacteraceae</taxon>
        <taxon>Butyricimonas</taxon>
    </lineage>
</organism>
<evidence type="ECO:0000313" key="2">
    <source>
        <dbReference type="Proteomes" id="UP000546007"/>
    </source>
</evidence>